<evidence type="ECO:0000256" key="1">
    <source>
        <dbReference type="SAM" id="Phobius"/>
    </source>
</evidence>
<protein>
    <submittedName>
        <fullName evidence="2">Uncharacterized protein</fullName>
    </submittedName>
</protein>
<proteinExistence type="predicted"/>
<gene>
    <name evidence="2" type="ORF">K450DRAFT_227047</name>
</gene>
<keyword evidence="1" id="KW-0472">Membrane</keyword>
<dbReference type="AlphaFoldDB" id="A0AAD5EFC8"/>
<evidence type="ECO:0000313" key="3">
    <source>
        <dbReference type="Proteomes" id="UP001206595"/>
    </source>
</evidence>
<reference evidence="2" key="2">
    <citation type="journal article" date="2022" name="Proc. Natl. Acad. Sci. U.S.A.">
        <title>Diploid-dominant life cycles characterize the early evolution of Fungi.</title>
        <authorList>
            <person name="Amses K.R."/>
            <person name="Simmons D.R."/>
            <person name="Longcore J.E."/>
            <person name="Mondo S.J."/>
            <person name="Seto K."/>
            <person name="Jeronimo G.H."/>
            <person name="Bonds A.E."/>
            <person name="Quandt C.A."/>
            <person name="Davis W.J."/>
            <person name="Chang Y."/>
            <person name="Federici B.A."/>
            <person name="Kuo A."/>
            <person name="LaButti K."/>
            <person name="Pangilinan J."/>
            <person name="Andreopoulos W."/>
            <person name="Tritt A."/>
            <person name="Riley R."/>
            <person name="Hundley H."/>
            <person name="Johnson J."/>
            <person name="Lipzen A."/>
            <person name="Barry K."/>
            <person name="Lang B.F."/>
            <person name="Cuomo C.A."/>
            <person name="Buchler N.E."/>
            <person name="Grigoriev I.V."/>
            <person name="Spatafora J.W."/>
            <person name="Stajich J.E."/>
            <person name="James T.Y."/>
        </authorList>
    </citation>
    <scope>NUCLEOTIDE SEQUENCE</scope>
    <source>
        <strain evidence="2">AG</strain>
    </source>
</reference>
<name>A0AAD5EFC8_UMBRA</name>
<dbReference type="GeneID" id="75912016"/>
<accession>A0AAD5EFC8</accession>
<organism evidence="2 3">
    <name type="scientific">Umbelopsis ramanniana AG</name>
    <dbReference type="NCBI Taxonomy" id="1314678"/>
    <lineage>
        <taxon>Eukaryota</taxon>
        <taxon>Fungi</taxon>
        <taxon>Fungi incertae sedis</taxon>
        <taxon>Mucoromycota</taxon>
        <taxon>Mucoromycotina</taxon>
        <taxon>Umbelopsidomycetes</taxon>
        <taxon>Umbelopsidales</taxon>
        <taxon>Umbelopsidaceae</taxon>
        <taxon>Umbelopsis</taxon>
    </lineage>
</organism>
<dbReference type="EMBL" id="MU620900">
    <property type="protein sequence ID" value="KAI8582412.1"/>
    <property type="molecule type" value="Genomic_DNA"/>
</dbReference>
<sequence length="64" mass="7310">MLECLSIYYCIFVFIFFTFIIVQIVIIFVTLTTSLLKNCNMTSLCQPKCCRAVNTMAKKKLGMG</sequence>
<keyword evidence="1" id="KW-0812">Transmembrane</keyword>
<feature type="transmembrane region" description="Helical" evidence="1">
    <location>
        <begin position="6"/>
        <end position="31"/>
    </location>
</feature>
<dbReference type="RefSeq" id="XP_051447416.1">
    <property type="nucleotide sequence ID" value="XM_051586668.1"/>
</dbReference>
<evidence type="ECO:0000313" key="2">
    <source>
        <dbReference type="EMBL" id="KAI8582412.1"/>
    </source>
</evidence>
<dbReference type="Proteomes" id="UP001206595">
    <property type="component" value="Unassembled WGS sequence"/>
</dbReference>
<comment type="caution">
    <text evidence="2">The sequence shown here is derived from an EMBL/GenBank/DDBJ whole genome shotgun (WGS) entry which is preliminary data.</text>
</comment>
<keyword evidence="3" id="KW-1185">Reference proteome</keyword>
<keyword evidence="1" id="KW-1133">Transmembrane helix</keyword>
<reference evidence="2" key="1">
    <citation type="submission" date="2021-06" db="EMBL/GenBank/DDBJ databases">
        <authorList>
            <consortium name="DOE Joint Genome Institute"/>
            <person name="Mondo S.J."/>
            <person name="Amses K.R."/>
            <person name="Simmons D.R."/>
            <person name="Longcore J.E."/>
            <person name="Seto K."/>
            <person name="Alves G.H."/>
            <person name="Bonds A.E."/>
            <person name="Quandt C.A."/>
            <person name="Davis W.J."/>
            <person name="Chang Y."/>
            <person name="Letcher P.M."/>
            <person name="Powell M.J."/>
            <person name="Kuo A."/>
            <person name="Labutti K."/>
            <person name="Pangilinan J."/>
            <person name="Andreopoulos W."/>
            <person name="Tritt A."/>
            <person name="Riley R."/>
            <person name="Hundley H."/>
            <person name="Johnson J."/>
            <person name="Lipzen A."/>
            <person name="Barry K."/>
            <person name="Berbee M.L."/>
            <person name="Buchler N.E."/>
            <person name="Grigoriev I.V."/>
            <person name="Spatafora J.W."/>
            <person name="Stajich J.E."/>
            <person name="James T.Y."/>
        </authorList>
    </citation>
    <scope>NUCLEOTIDE SEQUENCE</scope>
    <source>
        <strain evidence="2">AG</strain>
    </source>
</reference>